<protein>
    <submittedName>
        <fullName evidence="2">Uncharacterized protein</fullName>
    </submittedName>
</protein>
<comment type="caution">
    <text evidence="2">The sequence shown here is derived from an EMBL/GenBank/DDBJ whole genome shotgun (WGS) entry which is preliminary data.</text>
</comment>
<dbReference type="RefSeq" id="WP_317074150.1">
    <property type="nucleotide sequence ID" value="NZ_CP166302.1"/>
</dbReference>
<reference evidence="2 3" key="1">
    <citation type="submission" date="2024-08" db="EMBL/GenBank/DDBJ databases">
        <title>Oceanimonas smirnovii Genome sequencing and assembly.</title>
        <authorList>
            <person name="Tang B."/>
        </authorList>
    </citation>
    <scope>NUCLEOTIDE SEQUENCE [LARGE SCALE GENOMIC DNA]</scope>
    <source>
        <strain evidence="2 3">OS2020-119</strain>
    </source>
</reference>
<feature type="transmembrane region" description="Helical" evidence="1">
    <location>
        <begin position="49"/>
        <end position="66"/>
    </location>
</feature>
<keyword evidence="1" id="KW-0472">Membrane</keyword>
<name>A0ABW7NZU6_9GAMM</name>
<organism evidence="2 3">
    <name type="scientific">Oceanimonas smirnovii</name>
    <dbReference type="NCBI Taxonomy" id="264574"/>
    <lineage>
        <taxon>Bacteria</taxon>
        <taxon>Pseudomonadati</taxon>
        <taxon>Pseudomonadota</taxon>
        <taxon>Gammaproteobacteria</taxon>
        <taxon>Aeromonadales</taxon>
        <taxon>Aeromonadaceae</taxon>
        <taxon>Oceanimonas</taxon>
    </lineage>
</organism>
<feature type="transmembrane region" description="Helical" evidence="1">
    <location>
        <begin position="12"/>
        <end position="29"/>
    </location>
</feature>
<dbReference type="Proteomes" id="UP001610706">
    <property type="component" value="Unassembled WGS sequence"/>
</dbReference>
<evidence type="ECO:0000256" key="1">
    <source>
        <dbReference type="SAM" id="Phobius"/>
    </source>
</evidence>
<keyword evidence="3" id="KW-1185">Reference proteome</keyword>
<evidence type="ECO:0000313" key="3">
    <source>
        <dbReference type="Proteomes" id="UP001610706"/>
    </source>
</evidence>
<dbReference type="EMBL" id="JBGFTR010000006">
    <property type="protein sequence ID" value="MFH7564722.1"/>
    <property type="molecule type" value="Genomic_DNA"/>
</dbReference>
<proteinExistence type="predicted"/>
<gene>
    <name evidence="2" type="ORF">AB9R89_05205</name>
</gene>
<evidence type="ECO:0000313" key="2">
    <source>
        <dbReference type="EMBL" id="MFH7564722.1"/>
    </source>
</evidence>
<keyword evidence="1" id="KW-0812">Transmembrane</keyword>
<accession>A0ABW7NZU6</accession>
<keyword evidence="1" id="KW-1133">Transmembrane helix</keyword>
<sequence length="79" mass="9792">MNDSFIIKLLTITWRWSVFLMFPVLIFGYVELTGLSLSEFDTGVNHHKWLLVSLYFLYVLLWWRLNRRVMDLIVRRRWR</sequence>